<protein>
    <recommendedName>
        <fullName evidence="1">R13L1/DRL21-like LRR repeat region domain-containing protein</fullName>
    </recommendedName>
</protein>
<name>A0A833WU90_JUGRE</name>
<proteinExistence type="predicted"/>
<reference evidence="2" key="2">
    <citation type="submission" date="2020-03" db="EMBL/GenBank/DDBJ databases">
        <title>Walnut 2.0.</title>
        <authorList>
            <person name="Marrano A."/>
            <person name="Britton M."/>
            <person name="Zimin A.V."/>
            <person name="Zaini P.A."/>
            <person name="Workman R."/>
            <person name="Puiu D."/>
            <person name="Bianco L."/>
            <person name="Allen B.J."/>
            <person name="Troggio M."/>
            <person name="Leslie C.A."/>
            <person name="Timp W."/>
            <person name="Dendekar A."/>
            <person name="Salzberg S.L."/>
            <person name="Neale D.B."/>
        </authorList>
    </citation>
    <scope>NUCLEOTIDE SEQUENCE</scope>
    <source>
        <tissue evidence="2">Leaves</tissue>
    </source>
</reference>
<evidence type="ECO:0000259" key="1">
    <source>
        <dbReference type="Pfam" id="PF25019"/>
    </source>
</evidence>
<evidence type="ECO:0000313" key="2">
    <source>
        <dbReference type="EMBL" id="KAF5445524.1"/>
    </source>
</evidence>
<sequence>MPESITDLYNLQTLLLEDCFHLDKLPSMFGNLVNLRHLNILGATKLEGMPRQIGQLKFLQTLSNVVIGDGGCFGIKDLASLSHLQGTLRISNLEKVTELQHARDADLINKTKISVLSLEWSESMRDGTNELNVLNMLQPHNGLKVLTISCYGGTEFPSWLKSPSFHDMVVLTIENCKECESLPPIGQLPALKVLTIRGMAKVMNVGPEFRGTGFSPFRSLETLHFENMKEWKGWSSCEEFPNLCELSLRSCPKLSGYIPKHLPLLKKVQIDGCGKLPILVSNFPDLCELEVEGSKGVVCRSMDGFSSSELKFLSKSLRFTSQIEGFSMQGLTNAEDLTIFACEELKCLWSVVEEPSPHLQFLRLLHIDNCPKLVSLVSEEVEARLQPGTPSMLSEIVIKNCMVLKSLPKAMMYNNNCLQLIRIVKCHSLKHIARGQLP</sequence>
<comment type="caution">
    <text evidence="2">The sequence shown here is derived from an EMBL/GenBank/DDBJ whole genome shotgun (WGS) entry which is preliminary data.</text>
</comment>
<dbReference type="InterPro" id="IPR032675">
    <property type="entry name" value="LRR_dom_sf"/>
</dbReference>
<dbReference type="AlphaFoldDB" id="A0A833WU90"/>
<dbReference type="SUPFAM" id="SSF52047">
    <property type="entry name" value="RNI-like"/>
    <property type="match status" value="1"/>
</dbReference>
<reference evidence="2" key="1">
    <citation type="submission" date="2015-10" db="EMBL/GenBank/DDBJ databases">
        <authorList>
            <person name="Martinez-Garcia P.J."/>
            <person name="Crepeau M.W."/>
            <person name="Puiu D."/>
            <person name="Gonzalez-Ibeas D."/>
            <person name="Whalen J."/>
            <person name="Stevens K."/>
            <person name="Paul R."/>
            <person name="Butterfield T."/>
            <person name="Britton M."/>
            <person name="Reagan R."/>
            <person name="Chakraborty S."/>
            <person name="Walawage S.L."/>
            <person name="Vasquez-Gross H.A."/>
            <person name="Cardeno C."/>
            <person name="Famula R."/>
            <person name="Pratt K."/>
            <person name="Kuruganti S."/>
            <person name="Aradhya M.K."/>
            <person name="Leslie C.A."/>
            <person name="Dandekar A.M."/>
            <person name="Salzberg S.L."/>
            <person name="Wegrzyn J.L."/>
            <person name="Langley C.H."/>
            <person name="Neale D.B."/>
        </authorList>
    </citation>
    <scope>NUCLEOTIDE SEQUENCE</scope>
    <source>
        <tissue evidence="2">Leaves</tissue>
    </source>
</reference>
<feature type="non-terminal residue" evidence="2">
    <location>
        <position position="438"/>
    </location>
</feature>
<dbReference type="Gramene" id="Jr15_10810_p1">
    <property type="protein sequence ID" value="cds.Jr15_10810_p1"/>
    <property type="gene ID" value="Jr15_10810"/>
</dbReference>
<organism evidence="2 3">
    <name type="scientific">Juglans regia</name>
    <name type="common">English walnut</name>
    <dbReference type="NCBI Taxonomy" id="51240"/>
    <lineage>
        <taxon>Eukaryota</taxon>
        <taxon>Viridiplantae</taxon>
        <taxon>Streptophyta</taxon>
        <taxon>Embryophyta</taxon>
        <taxon>Tracheophyta</taxon>
        <taxon>Spermatophyta</taxon>
        <taxon>Magnoliopsida</taxon>
        <taxon>eudicotyledons</taxon>
        <taxon>Gunneridae</taxon>
        <taxon>Pentapetalae</taxon>
        <taxon>rosids</taxon>
        <taxon>fabids</taxon>
        <taxon>Fagales</taxon>
        <taxon>Juglandaceae</taxon>
        <taxon>Juglans</taxon>
    </lineage>
</organism>
<dbReference type="PANTHER" id="PTHR47186">
    <property type="entry name" value="LEUCINE-RICH REPEAT-CONTAINING PROTEIN 57"/>
    <property type="match status" value="1"/>
</dbReference>
<dbReference type="PANTHER" id="PTHR47186:SF42">
    <property type="entry name" value="DISEASE RESISTANCE RPP13-LIKE PROTEIN 1"/>
    <property type="match status" value="1"/>
</dbReference>
<gene>
    <name evidence="2" type="ORF">F2P56_034570</name>
</gene>
<dbReference type="InterPro" id="IPR056789">
    <property type="entry name" value="LRR_R13L1-DRL21"/>
</dbReference>
<dbReference type="SUPFAM" id="SSF52058">
    <property type="entry name" value="L domain-like"/>
    <property type="match status" value="1"/>
</dbReference>
<dbReference type="Gene3D" id="3.80.10.10">
    <property type="entry name" value="Ribonuclease Inhibitor"/>
    <property type="match status" value="2"/>
</dbReference>
<dbReference type="Pfam" id="PF25019">
    <property type="entry name" value="LRR_R13L1-DRL21"/>
    <property type="match status" value="1"/>
</dbReference>
<dbReference type="EMBL" id="LIHL02000015">
    <property type="protein sequence ID" value="KAF5445524.1"/>
    <property type="molecule type" value="Genomic_DNA"/>
</dbReference>
<feature type="domain" description="R13L1/DRL21-like LRR repeat region" evidence="1">
    <location>
        <begin position="75"/>
        <end position="199"/>
    </location>
</feature>
<evidence type="ECO:0000313" key="3">
    <source>
        <dbReference type="Proteomes" id="UP000619265"/>
    </source>
</evidence>
<dbReference type="Proteomes" id="UP000619265">
    <property type="component" value="Unassembled WGS sequence"/>
</dbReference>
<accession>A0A833WU90</accession>